<gene>
    <name evidence="2" type="ORF">A0U89_01720</name>
</gene>
<dbReference type="PANTHER" id="PTHR43646:SF6">
    <property type="entry name" value="PRE-MYCOFACTOCIN GLYCOSYLTRANSFERASE"/>
    <property type="match status" value="1"/>
</dbReference>
<evidence type="ECO:0000313" key="2">
    <source>
        <dbReference type="EMBL" id="AOX16064.1"/>
    </source>
</evidence>
<dbReference type="Gene3D" id="3.40.50.2000">
    <property type="entry name" value="Glycogen Phosphorylase B"/>
    <property type="match status" value="1"/>
</dbReference>
<dbReference type="Proteomes" id="UP000179145">
    <property type="component" value="Chromosome"/>
</dbReference>
<reference evidence="2 3" key="1">
    <citation type="journal article" date="2016" name="Microb. Cell Fact.">
        <title>Dissection of exopolysaccharide biosynthesis in Kozakia baliensis.</title>
        <authorList>
            <person name="Brandt J.U."/>
            <person name="Jakob F."/>
            <person name="Behr J."/>
            <person name="Geissler A.J."/>
            <person name="Vogel R.F."/>
        </authorList>
    </citation>
    <scope>NUCLEOTIDE SEQUENCE [LARGE SCALE GENOMIC DNA]</scope>
    <source>
        <strain evidence="2 3">DSM 14400</strain>
    </source>
</reference>
<name>A0A1D8UR02_9PROT</name>
<dbReference type="SUPFAM" id="SSF53756">
    <property type="entry name" value="UDP-Glycosyltransferase/glycogen phosphorylase"/>
    <property type="match status" value="1"/>
</dbReference>
<dbReference type="InterPro" id="IPR029044">
    <property type="entry name" value="Nucleotide-diphossugar_trans"/>
</dbReference>
<evidence type="ECO:0000259" key="1">
    <source>
        <dbReference type="Pfam" id="PF00535"/>
    </source>
</evidence>
<dbReference type="Gene3D" id="3.90.550.10">
    <property type="entry name" value="Spore Coat Polysaccharide Biosynthesis Protein SpsA, Chain A"/>
    <property type="match status" value="1"/>
</dbReference>
<accession>A0A1D8UR02</accession>
<dbReference type="RefSeq" id="WP_070401892.1">
    <property type="nucleotide sequence ID" value="NZ_CP014674.1"/>
</dbReference>
<dbReference type="KEGG" id="kba:A0U89_01720"/>
<feature type="domain" description="Glycosyltransferase 2-like" evidence="1">
    <location>
        <begin position="364"/>
        <end position="443"/>
    </location>
</feature>
<organism evidence="2 3">
    <name type="scientific">Kozakia baliensis</name>
    <dbReference type="NCBI Taxonomy" id="153496"/>
    <lineage>
        <taxon>Bacteria</taxon>
        <taxon>Pseudomonadati</taxon>
        <taxon>Pseudomonadota</taxon>
        <taxon>Alphaproteobacteria</taxon>
        <taxon>Acetobacterales</taxon>
        <taxon>Acetobacteraceae</taxon>
        <taxon>Kozakia</taxon>
    </lineage>
</organism>
<dbReference type="PANTHER" id="PTHR43646">
    <property type="entry name" value="GLYCOSYLTRANSFERASE"/>
    <property type="match status" value="1"/>
</dbReference>
<sequence>MVAEPISHGLLAASEFSGEHIPLWAEFDPSWYRSRYAQAIADMAGTIEDDQELLGFWRHHGARHGHSPNRLFDELWYRRANRDVENGIRIGIFEFGYQHYCEIGFRARSGHWLFSEEHYFKCNPDLTLSLLQQKNYRNGYDHYLAIGDREHRSSHRFFDPDIFRSSLFEKRLPYEENIGAFSQFLCSPKAASLRTSWYFDPAWYLSKNPAVEELIASGEYIGPLHHYLSNDAPTAFNPHPYFSESFYNETYPDVAGIVQAGGLRNGYEHFLNYGIAEGRQPIGGVDFAEYSRQPGALRRIRQGRASEIFAQWVALQEGGHFEVPPAPMHAGQYAQLSASRMEAILPLVVRTPLDFSFVGTPKISVIIDVRNQFPGLLRSLTSLHESRRGDVQVIIVDAQSGDETASLEDYVVGVEIVRTPHRKQGLLWQLGIAHAQAAAVLLLEPGTTLCYGALTAACKSLGKPGVVAVGAQLLKDDLHVLAAGAVVFRDGNVQIYGEGLPSFSPEVGFTRICDAFAGGALLCDVAALRAVEIDIEFEDPTFRWVALSLALRQSGGKLLYDPCFMVVGARQKRASEMQIRQERVMLRQRFASLLRCNPAGAPKMEVRARSIGSKMRILVLAEQIPLHQRGGRLARTADIVRTLAVDGMQVTVCPIQDCDAGLLDRVADLPDNVEVIETCDPAQLGVFLDNRAQSFDAVWICGGSVLNRVSYYLHERAYALPTCGFVLDTSGLDAFDRYLQERQKGKRDERALTDMLEADLQVELHEAWFCQAIVTRSSFEAGLVRKLGYDNVSVLGEAPVSGPERDFASRSGLVFATPIYSEASAAYRDLQWLMREVFPRLDRRLPPDVSVAIASHLAPHVDLTEIARYRRVEPSGGLPDLDDLFSQRRVLLSPSLYAEALPYEAQRAAGFGLPTVMGGEDSEAPCLSVLLDPEHYADAVARLYQDEKLWRSVSEKARASVGDAETYRRALGDILRNARVRKED</sequence>
<dbReference type="AlphaFoldDB" id="A0A1D8UR02"/>
<dbReference type="InterPro" id="IPR001173">
    <property type="entry name" value="Glyco_trans_2-like"/>
</dbReference>
<protein>
    <recommendedName>
        <fullName evidence="1">Glycosyltransferase 2-like domain-containing protein</fullName>
    </recommendedName>
</protein>
<dbReference type="SUPFAM" id="SSF53448">
    <property type="entry name" value="Nucleotide-diphospho-sugar transferases"/>
    <property type="match status" value="1"/>
</dbReference>
<dbReference type="EMBL" id="CP014674">
    <property type="protein sequence ID" value="AOX16064.1"/>
    <property type="molecule type" value="Genomic_DNA"/>
</dbReference>
<dbReference type="OrthoDB" id="9783791at2"/>
<dbReference type="Pfam" id="PF00535">
    <property type="entry name" value="Glycos_transf_2"/>
    <property type="match status" value="1"/>
</dbReference>
<dbReference type="eggNOG" id="COG1215">
    <property type="taxonomic scope" value="Bacteria"/>
</dbReference>
<keyword evidence="3" id="KW-1185">Reference proteome</keyword>
<dbReference type="eggNOG" id="COG0438">
    <property type="taxonomic scope" value="Bacteria"/>
</dbReference>
<dbReference type="STRING" id="153496.A0U89_01720"/>
<evidence type="ECO:0000313" key="3">
    <source>
        <dbReference type="Proteomes" id="UP000179145"/>
    </source>
</evidence>
<proteinExistence type="predicted"/>